<dbReference type="GO" id="GO:0005315">
    <property type="term" value="F:phosphate transmembrane transporter activity"/>
    <property type="evidence" value="ECO:0007669"/>
    <property type="project" value="InterPro"/>
</dbReference>
<evidence type="ECO:0000256" key="9">
    <source>
        <dbReference type="RuleBase" id="RU363032"/>
    </source>
</evidence>
<dbReference type="Pfam" id="PF00528">
    <property type="entry name" value="BPD_transp_1"/>
    <property type="match status" value="1"/>
</dbReference>
<evidence type="ECO:0000256" key="5">
    <source>
        <dbReference type="ARBA" id="ARBA00022592"/>
    </source>
</evidence>
<dbReference type="PANTHER" id="PTHR30425">
    <property type="entry name" value="PHOSPHATE TRANSPORT SYSTEM PERMEASE PROTEIN PST"/>
    <property type="match status" value="1"/>
</dbReference>
<comment type="caution">
    <text evidence="10">Lacks conserved residue(s) required for the propagation of feature annotation.</text>
</comment>
<keyword evidence="7 9" id="KW-1133">Transmembrane helix</keyword>
<dbReference type="Proteomes" id="UP000235731">
    <property type="component" value="Unassembled WGS sequence"/>
</dbReference>
<sequence>MLSNKKQYYFNLFFFFVTASSAFVVILFVVGIFLVLFKEAFPAISRYGIIRFIFLSSWDPVREIFGGAVPLVGTLTTSFLALIVAVPVALGIAVFITEVAPKRLGEIIGMAIELLAAIPSIIYGMWGLFTLAPLQAKYIEPFLQNLLGGIPLLGRLFSGNTLGIDIFTASIILSIMITPFTAAVARDAFLVVPPVLKESAYGMGATKWEVIKDVVFPYCKMSILGGIGLSLGRALGETMAVAFVLGNLNQFPTSLFSPTATVTVKLANEFTEADKDIHLAALFYLAFLLFIMSLTILGVSKYFIHKTQKK</sequence>
<keyword evidence="6 9" id="KW-0812">Transmembrane</keyword>
<dbReference type="InterPro" id="IPR011864">
    <property type="entry name" value="Phosphate_PstC"/>
</dbReference>
<keyword evidence="5 10" id="KW-0592">Phosphate transport</keyword>
<dbReference type="PROSITE" id="PS50928">
    <property type="entry name" value="ABC_TM1"/>
    <property type="match status" value="1"/>
</dbReference>
<keyword evidence="3 9" id="KW-0813">Transport</keyword>
<evidence type="ECO:0000256" key="3">
    <source>
        <dbReference type="ARBA" id="ARBA00022448"/>
    </source>
</evidence>
<evidence type="ECO:0000256" key="10">
    <source>
        <dbReference type="RuleBase" id="RU363054"/>
    </source>
</evidence>
<feature type="transmembrane region" description="Helical" evidence="9">
    <location>
        <begin position="12"/>
        <end position="37"/>
    </location>
</feature>
<proteinExistence type="inferred from homology"/>
<evidence type="ECO:0000256" key="1">
    <source>
        <dbReference type="ARBA" id="ARBA00004651"/>
    </source>
</evidence>
<dbReference type="EMBL" id="PNIE01000054">
    <property type="protein sequence ID" value="PMP62764.1"/>
    <property type="molecule type" value="Genomic_DNA"/>
</dbReference>
<protein>
    <recommendedName>
        <fullName evidence="10">Phosphate transport system permease protein</fullName>
    </recommendedName>
</protein>
<feature type="transmembrane region" description="Helical" evidence="9">
    <location>
        <begin position="164"/>
        <end position="185"/>
    </location>
</feature>
<dbReference type="GO" id="GO:0006817">
    <property type="term" value="P:phosphate ion transport"/>
    <property type="evidence" value="ECO:0007669"/>
    <property type="project" value="UniProtKB-KW"/>
</dbReference>
<evidence type="ECO:0000256" key="4">
    <source>
        <dbReference type="ARBA" id="ARBA00022475"/>
    </source>
</evidence>
<comment type="subcellular location">
    <subcellularLocation>
        <location evidence="1 9">Cell membrane</location>
        <topology evidence="1 9">Multi-pass membrane protein</topology>
    </subcellularLocation>
</comment>
<dbReference type="CDD" id="cd06261">
    <property type="entry name" value="TM_PBP2"/>
    <property type="match status" value="1"/>
</dbReference>
<feature type="transmembrane region" description="Helical" evidence="9">
    <location>
        <begin position="107"/>
        <end position="126"/>
    </location>
</feature>
<dbReference type="InterPro" id="IPR000515">
    <property type="entry name" value="MetI-like"/>
</dbReference>
<organism evidence="12 13">
    <name type="scientific">Caldimicrobium thiodismutans</name>
    <dbReference type="NCBI Taxonomy" id="1653476"/>
    <lineage>
        <taxon>Bacteria</taxon>
        <taxon>Pseudomonadati</taxon>
        <taxon>Thermodesulfobacteriota</taxon>
        <taxon>Thermodesulfobacteria</taxon>
        <taxon>Thermodesulfobacteriales</taxon>
        <taxon>Thermodesulfobacteriaceae</taxon>
        <taxon>Caldimicrobium</taxon>
    </lineage>
</organism>
<name>A0A2N7PJE2_9BACT</name>
<evidence type="ECO:0000313" key="12">
    <source>
        <dbReference type="EMBL" id="PMP62764.1"/>
    </source>
</evidence>
<comment type="function">
    <text evidence="10">Part of the binding-protein-dependent transport system for phosphate; probably responsible for the translocation of the substrate across the membrane.</text>
</comment>
<evidence type="ECO:0000256" key="2">
    <source>
        <dbReference type="ARBA" id="ARBA00007069"/>
    </source>
</evidence>
<evidence type="ECO:0000256" key="6">
    <source>
        <dbReference type="ARBA" id="ARBA00022692"/>
    </source>
</evidence>
<dbReference type="InterPro" id="IPR051124">
    <property type="entry name" value="Phosphate_Transport_Permease"/>
</dbReference>
<reference evidence="12 13" key="1">
    <citation type="submission" date="2018-01" db="EMBL/GenBank/DDBJ databases">
        <title>Metagenomic assembled genomes from two thermal pools in the Uzon Caldera, Kamchatka, Russia.</title>
        <authorList>
            <person name="Wilkins L."/>
            <person name="Ettinger C."/>
        </authorList>
    </citation>
    <scope>NUCLEOTIDE SEQUENCE [LARGE SCALE GENOMIC DNA]</scope>
    <source>
        <strain evidence="12">ZAV-15</strain>
    </source>
</reference>
<dbReference type="Gene3D" id="1.10.3720.10">
    <property type="entry name" value="MetI-like"/>
    <property type="match status" value="1"/>
</dbReference>
<gene>
    <name evidence="12" type="primary">pstC</name>
    <name evidence="12" type="ORF">C0197_03990</name>
</gene>
<evidence type="ECO:0000256" key="7">
    <source>
        <dbReference type="ARBA" id="ARBA00022989"/>
    </source>
</evidence>
<evidence type="ECO:0000259" key="11">
    <source>
        <dbReference type="PROSITE" id="PS50928"/>
    </source>
</evidence>
<feature type="domain" description="ABC transmembrane type-1" evidence="11">
    <location>
        <begin position="71"/>
        <end position="300"/>
    </location>
</feature>
<dbReference type="AlphaFoldDB" id="A0A2N7PJE2"/>
<keyword evidence="8 9" id="KW-0472">Membrane</keyword>
<comment type="similarity">
    <text evidence="2 10">Belongs to the binding-protein-dependent transport system permease family. CysTW subfamily.</text>
</comment>
<dbReference type="InterPro" id="IPR035906">
    <property type="entry name" value="MetI-like_sf"/>
</dbReference>
<dbReference type="PANTHER" id="PTHR30425:SF1">
    <property type="entry name" value="PHOSPHATE TRANSPORT SYSTEM PERMEASE PROTEIN PSTC"/>
    <property type="match status" value="1"/>
</dbReference>
<comment type="caution">
    <text evidence="12">The sequence shown here is derived from an EMBL/GenBank/DDBJ whole genome shotgun (WGS) entry which is preliminary data.</text>
</comment>
<dbReference type="GO" id="GO:0005886">
    <property type="term" value="C:plasma membrane"/>
    <property type="evidence" value="ECO:0007669"/>
    <property type="project" value="UniProtKB-SubCell"/>
</dbReference>
<dbReference type="NCBIfam" id="TIGR02138">
    <property type="entry name" value="phosphate_pstC"/>
    <property type="match status" value="1"/>
</dbReference>
<evidence type="ECO:0000256" key="8">
    <source>
        <dbReference type="ARBA" id="ARBA00023136"/>
    </source>
</evidence>
<keyword evidence="4 10" id="KW-1003">Cell membrane</keyword>
<evidence type="ECO:0000313" key="13">
    <source>
        <dbReference type="Proteomes" id="UP000235731"/>
    </source>
</evidence>
<dbReference type="SUPFAM" id="SSF161098">
    <property type="entry name" value="MetI-like"/>
    <property type="match status" value="1"/>
</dbReference>
<feature type="transmembrane region" description="Helical" evidence="9">
    <location>
        <begin position="64"/>
        <end position="95"/>
    </location>
</feature>
<accession>A0A2N7PJE2</accession>
<feature type="transmembrane region" description="Helical" evidence="9">
    <location>
        <begin position="281"/>
        <end position="304"/>
    </location>
</feature>